<gene>
    <name evidence="2" type="ORF">DEJ50_01720</name>
</gene>
<accession>A0A5P2CV27</accession>
<proteinExistence type="predicted"/>
<dbReference type="PROSITE" id="PS51664">
    <property type="entry name" value="YCAO"/>
    <property type="match status" value="1"/>
</dbReference>
<dbReference type="InterPro" id="IPR022291">
    <property type="entry name" value="Bacteriocin_synth_cyclodeHase"/>
</dbReference>
<feature type="domain" description="YcaO" evidence="1">
    <location>
        <begin position="453"/>
        <end position="755"/>
    </location>
</feature>
<evidence type="ECO:0000313" key="2">
    <source>
        <dbReference type="EMBL" id="QES46762.1"/>
    </source>
</evidence>
<dbReference type="Gene3D" id="3.40.50.720">
    <property type="entry name" value="NAD(P)-binding Rossmann-like Domain"/>
    <property type="match status" value="1"/>
</dbReference>
<dbReference type="InterPro" id="IPR003776">
    <property type="entry name" value="YcaO-like_dom"/>
</dbReference>
<evidence type="ECO:0000259" key="1">
    <source>
        <dbReference type="PROSITE" id="PS51664"/>
    </source>
</evidence>
<dbReference type="NCBIfam" id="TIGR03882">
    <property type="entry name" value="cyclo_dehyd_2"/>
    <property type="match status" value="1"/>
</dbReference>
<dbReference type="AlphaFoldDB" id="A0A5P2CV27"/>
<evidence type="ECO:0000313" key="3">
    <source>
        <dbReference type="Proteomes" id="UP000325211"/>
    </source>
</evidence>
<dbReference type="Pfam" id="PF02624">
    <property type="entry name" value="YcaO"/>
    <property type="match status" value="1"/>
</dbReference>
<sequence length="755" mass="77619">MAQTTYETLSPTRPRIRRDVLFTETPDGVLFHNADGGFRLTAASAYRFATLIVPHLNGDHTVAELCTGLGDAQRRMVCELVKTLYERDFARPVPARPAAEPVLPEDVARRYAPQIAYADHYSDDAEARFRSFRDTRVAVLGDDEIARWCVLSLVRNGCAAIGVLPGLDTAQAEAEAAEAAADGCPAVIGRLPGAPGEPLDPAALDGYQAVVVTGGGQSAPARLLPLLRAGLPGGQLLLPAWTFGSYAVIGPQTRSGAAGCWACAALRLGAGATEGGAAAAAELWSTLALPGAGGPGTAVPGTAVPGGPQAAMIGNLLGYELFRAASGALPAETAGQILVQDLESLDVTAEPLLPHPACPFCARHTEKTAQEPAAVTPVDLSAAGTSGRPGLPTLDTARDADALVEELNRRAVLVRPHAGVFTRYADEPLTQIPLKLSAVELGIGHTGRRSVAAFDVHHVAGARMRALDAAAIVYAEHVAPARHLVTPGPGRPVAPPLTVASGAAAGSAPVAHQQGVSLLTKEPVLVPAGAVRPFGPHNTTRLFERTRAGAGAGPAPADAAAAGLLSALAHDALLRTVRGRAARIVPTAGETDPEVAFLIRSAERLDLPVELLDLGEAAHSGIQVLLARSGGRWAIGSDPDRQAAAVAALRDLIGAVQYERDEATAGTTSGSAAGVVADTGDPLLRDLDARTLTVSGTAPGLPGAPVADWPEVLERLRAAGRDAYLVPTGPADLTEAGIHTVRVLLTAVQEPGHDA</sequence>
<name>A0A5P2CV27_STRVZ</name>
<reference evidence="2 3" key="1">
    <citation type="submission" date="2018-05" db="EMBL/GenBank/DDBJ databases">
        <title>Streptomyces venezuelae.</title>
        <authorList>
            <person name="Kim W."/>
            <person name="Lee N."/>
            <person name="Cho B.-K."/>
        </authorList>
    </citation>
    <scope>NUCLEOTIDE SEQUENCE [LARGE SCALE GENOMIC DNA]</scope>
    <source>
        <strain evidence="2 3">ATCC 21782</strain>
    </source>
</reference>
<organism evidence="2 3">
    <name type="scientific">Streptomyces venezuelae</name>
    <dbReference type="NCBI Taxonomy" id="54571"/>
    <lineage>
        <taxon>Bacteria</taxon>
        <taxon>Bacillati</taxon>
        <taxon>Actinomycetota</taxon>
        <taxon>Actinomycetes</taxon>
        <taxon>Kitasatosporales</taxon>
        <taxon>Streptomycetaceae</taxon>
        <taxon>Streptomyces</taxon>
    </lineage>
</organism>
<dbReference type="OrthoDB" id="3247510at2"/>
<dbReference type="Proteomes" id="UP000325211">
    <property type="component" value="Chromosome"/>
</dbReference>
<dbReference type="EMBL" id="CP029190">
    <property type="protein sequence ID" value="QES46762.1"/>
    <property type="molecule type" value="Genomic_DNA"/>
</dbReference>
<dbReference type="RefSeq" id="WP_150205640.1">
    <property type="nucleotide sequence ID" value="NZ_CP029190.1"/>
</dbReference>
<protein>
    <recommendedName>
        <fullName evidence="1">YcaO domain-containing protein</fullName>
    </recommendedName>
</protein>